<evidence type="ECO:0000256" key="4">
    <source>
        <dbReference type="ARBA" id="ARBA00022989"/>
    </source>
</evidence>
<accession>A0A7M1LFJ7</accession>
<dbReference type="SUPFAM" id="SSF161070">
    <property type="entry name" value="SNF-like"/>
    <property type="match status" value="1"/>
</dbReference>
<feature type="transmembrane region" description="Helical" evidence="6">
    <location>
        <begin position="170"/>
        <end position="191"/>
    </location>
</feature>
<dbReference type="PANTHER" id="PTHR42948">
    <property type="entry name" value="TRANSPORTER"/>
    <property type="match status" value="1"/>
</dbReference>
<dbReference type="PRINTS" id="PR00176">
    <property type="entry name" value="NANEUSMPORT"/>
</dbReference>
<feature type="transmembrane region" description="Helical" evidence="6">
    <location>
        <begin position="342"/>
        <end position="363"/>
    </location>
</feature>
<dbReference type="InterPro" id="IPR037272">
    <property type="entry name" value="SNS_sf"/>
</dbReference>
<dbReference type="CDD" id="cd10336">
    <property type="entry name" value="SLC6sbd_Tyt1-Like"/>
    <property type="match status" value="1"/>
</dbReference>
<evidence type="ECO:0000256" key="5">
    <source>
        <dbReference type="ARBA" id="ARBA00023136"/>
    </source>
</evidence>
<dbReference type="NCBIfam" id="NF037979">
    <property type="entry name" value="Na_transp"/>
    <property type="match status" value="1"/>
</dbReference>
<protein>
    <submittedName>
        <fullName evidence="7">Sodium-dependent transporter</fullName>
    </submittedName>
</protein>
<sequence>MKDHFSKIGFVLSVAGGAVGLGNAWKFPTMVGTNGGFAFVLLYLLITLTIGFAIFLAEILMGKLSRKDPVNAYLSLSPTPKKGKIWKNAGFFTIGGILVLSFYLVILGWVIRYIFVSLTALPKDINSARAMFEGFVSGDILGSIFFFFIGFAITLFVVSKGVKNGIEKLNVWMMPLLFVMLLGMLIFSSTIDGFKDAAKFLFYMDFSKLNFSVMLDALGLSFFTLCVGIGCIMTYAASMSDETNPIASSLYIVLINILIAFMMGLIVFTFIFEFNGDPTEQGVGLVFFSLLTLFSNFGIVGNLLAFLFFVSLFFAGITSAISMIEPFTFYLVSEYKISRKKALVYIGLAVFILGCLSILSISAKFSGLLTFFGKSFFDCLDFLTSNVTLPLGALLTAVFVGYVMRSELVRGYFEPYMGKCVFKVWFFVLKFVAPFAIVAIVLNQILG</sequence>
<feature type="transmembrane region" description="Helical" evidence="6">
    <location>
        <begin position="135"/>
        <end position="158"/>
    </location>
</feature>
<reference evidence="7 8" key="1">
    <citation type="submission" date="2020-10" db="EMBL/GenBank/DDBJ databases">
        <title>Campylobacter and Helicobacter PacBio genomes.</title>
        <authorList>
            <person name="Lane C."/>
        </authorList>
    </citation>
    <scope>NUCLEOTIDE SEQUENCE [LARGE SCALE GENOMIC DNA]</scope>
    <source>
        <strain evidence="7 8">2016D-0077</strain>
    </source>
</reference>
<keyword evidence="5 6" id="KW-0472">Membrane</keyword>
<dbReference type="RefSeq" id="WP_025803920.1">
    <property type="nucleotide sequence ID" value="NZ_CP053842.1"/>
</dbReference>
<proteinExistence type="predicted"/>
<dbReference type="AlphaFoldDB" id="A0A7M1LFJ7"/>
<evidence type="ECO:0000313" key="7">
    <source>
        <dbReference type="EMBL" id="QOQ87347.1"/>
    </source>
</evidence>
<dbReference type="PROSITE" id="PS50267">
    <property type="entry name" value="NA_NEUROTRAN_SYMP_3"/>
    <property type="match status" value="1"/>
</dbReference>
<evidence type="ECO:0000256" key="3">
    <source>
        <dbReference type="ARBA" id="ARBA00022692"/>
    </source>
</evidence>
<keyword evidence="2" id="KW-0813">Transport</keyword>
<organism evidence="7 8">
    <name type="scientific">Campylobacter corcagiensis</name>
    <dbReference type="NCBI Taxonomy" id="1448857"/>
    <lineage>
        <taxon>Bacteria</taxon>
        <taxon>Pseudomonadati</taxon>
        <taxon>Campylobacterota</taxon>
        <taxon>Epsilonproteobacteria</taxon>
        <taxon>Campylobacterales</taxon>
        <taxon>Campylobacteraceae</taxon>
        <taxon>Campylobacter</taxon>
    </lineage>
</organism>
<feature type="transmembrane region" description="Helical" evidence="6">
    <location>
        <begin position="383"/>
        <end position="403"/>
    </location>
</feature>
<dbReference type="InterPro" id="IPR047218">
    <property type="entry name" value="YocR/YhdH-like"/>
</dbReference>
<evidence type="ECO:0000256" key="1">
    <source>
        <dbReference type="ARBA" id="ARBA00004141"/>
    </source>
</evidence>
<feature type="transmembrane region" description="Helical" evidence="6">
    <location>
        <begin position="292"/>
        <end position="321"/>
    </location>
</feature>
<evidence type="ECO:0000256" key="6">
    <source>
        <dbReference type="SAM" id="Phobius"/>
    </source>
</evidence>
<dbReference type="InterPro" id="IPR000175">
    <property type="entry name" value="Na/ntran_symport"/>
</dbReference>
<feature type="transmembrane region" description="Helical" evidence="6">
    <location>
        <begin position="211"/>
        <end position="237"/>
    </location>
</feature>
<keyword evidence="3 6" id="KW-0812">Transmembrane</keyword>
<dbReference type="Pfam" id="PF00209">
    <property type="entry name" value="SNF"/>
    <property type="match status" value="2"/>
</dbReference>
<keyword evidence="8" id="KW-1185">Reference proteome</keyword>
<dbReference type="PANTHER" id="PTHR42948:SF1">
    <property type="entry name" value="TRANSPORTER"/>
    <property type="match status" value="1"/>
</dbReference>
<feature type="transmembrane region" description="Helical" evidence="6">
    <location>
        <begin position="249"/>
        <end position="272"/>
    </location>
</feature>
<dbReference type="GO" id="GO:0016020">
    <property type="term" value="C:membrane"/>
    <property type="evidence" value="ECO:0007669"/>
    <property type="project" value="UniProtKB-SubCell"/>
</dbReference>
<feature type="transmembrane region" description="Helical" evidence="6">
    <location>
        <begin position="34"/>
        <end position="57"/>
    </location>
</feature>
<dbReference type="Proteomes" id="UP000594749">
    <property type="component" value="Chromosome"/>
</dbReference>
<name>A0A7M1LFJ7_9BACT</name>
<dbReference type="EMBL" id="CP063078">
    <property type="protein sequence ID" value="QOQ87347.1"/>
    <property type="molecule type" value="Genomic_DNA"/>
</dbReference>
<dbReference type="OrthoDB" id="9762833at2"/>
<gene>
    <name evidence="7" type="ORF">IMC76_00570</name>
</gene>
<comment type="subcellular location">
    <subcellularLocation>
        <location evidence="1">Membrane</location>
        <topology evidence="1">Multi-pass membrane protein</topology>
    </subcellularLocation>
</comment>
<evidence type="ECO:0000256" key="2">
    <source>
        <dbReference type="ARBA" id="ARBA00022448"/>
    </source>
</evidence>
<evidence type="ECO:0000313" key="8">
    <source>
        <dbReference type="Proteomes" id="UP000594749"/>
    </source>
</evidence>
<feature type="transmembrane region" description="Helical" evidence="6">
    <location>
        <begin position="424"/>
        <end position="446"/>
    </location>
</feature>
<keyword evidence="4 6" id="KW-1133">Transmembrane helix</keyword>
<feature type="transmembrane region" description="Helical" evidence="6">
    <location>
        <begin position="91"/>
        <end position="115"/>
    </location>
</feature>